<evidence type="ECO:0000259" key="2">
    <source>
        <dbReference type="Pfam" id="PF05678"/>
    </source>
</evidence>
<dbReference type="Proteomes" id="UP000886885">
    <property type="component" value="Chromosome 11D"/>
</dbReference>
<proteinExistence type="predicted"/>
<dbReference type="PANTHER" id="PTHR34777:SF1">
    <property type="entry name" value="VQ MOTIF-CONTAINING PROTEIN 10"/>
    <property type="match status" value="1"/>
</dbReference>
<dbReference type="InterPro" id="IPR008889">
    <property type="entry name" value="VQ"/>
</dbReference>
<dbReference type="InterPro" id="IPR039608">
    <property type="entry name" value="VQ_1/10"/>
</dbReference>
<evidence type="ECO:0000313" key="4">
    <source>
        <dbReference type="Proteomes" id="UP000886885"/>
    </source>
</evidence>
<feature type="compositionally biased region" description="Basic and acidic residues" evidence="1">
    <location>
        <begin position="80"/>
        <end position="95"/>
    </location>
</feature>
<feature type="region of interest" description="Disordered" evidence="1">
    <location>
        <begin position="71"/>
        <end position="95"/>
    </location>
</feature>
<keyword evidence="4" id="KW-1185">Reference proteome</keyword>
<protein>
    <recommendedName>
        <fullName evidence="2">VQ domain-containing protein</fullName>
    </recommendedName>
</protein>
<comment type="caution">
    <text evidence="3">The sequence shown here is derived from an EMBL/GenBank/DDBJ whole genome shotgun (WGS) entry which is preliminary data.</text>
</comment>
<gene>
    <name evidence="3" type="ORF">POTOM_040952</name>
</gene>
<evidence type="ECO:0000256" key="1">
    <source>
        <dbReference type="SAM" id="MobiDB-lite"/>
    </source>
</evidence>
<dbReference type="Pfam" id="PF05678">
    <property type="entry name" value="VQ"/>
    <property type="match status" value="1"/>
</dbReference>
<dbReference type="PANTHER" id="PTHR34777">
    <property type="entry name" value="VQ MOTIF-CONTAINING PROTEIN 10"/>
    <property type="match status" value="1"/>
</dbReference>
<dbReference type="AlphaFoldDB" id="A0A8X8CIF6"/>
<accession>A0A8X8CIF6</accession>
<sequence length="149" mass="16996">MDLPVTCMKYDWIPKWRALTFDLLQDCLPNILTVNLSRLCLVKEPVKVVIINTEYVQADASSFKSVVQKLTGKDSAPSGNRDELRMGSSRELESMDQVRAKRVRLDVDDNASYASGDPVLMRDFSFKEFEILHNEMPSVDELYSIFADI</sequence>
<dbReference type="EMBL" id="JAAWWB010000022">
    <property type="protein sequence ID" value="KAG6755137.1"/>
    <property type="molecule type" value="Genomic_DNA"/>
</dbReference>
<organism evidence="3 4">
    <name type="scientific">Populus tomentosa</name>
    <name type="common">Chinese white poplar</name>
    <dbReference type="NCBI Taxonomy" id="118781"/>
    <lineage>
        <taxon>Eukaryota</taxon>
        <taxon>Viridiplantae</taxon>
        <taxon>Streptophyta</taxon>
        <taxon>Embryophyta</taxon>
        <taxon>Tracheophyta</taxon>
        <taxon>Spermatophyta</taxon>
        <taxon>Magnoliopsida</taxon>
        <taxon>eudicotyledons</taxon>
        <taxon>Gunneridae</taxon>
        <taxon>Pentapetalae</taxon>
        <taxon>rosids</taxon>
        <taxon>fabids</taxon>
        <taxon>Malpighiales</taxon>
        <taxon>Salicaceae</taxon>
        <taxon>Saliceae</taxon>
        <taxon>Populus</taxon>
    </lineage>
</organism>
<feature type="domain" description="VQ" evidence="2">
    <location>
        <begin position="50"/>
        <end position="77"/>
    </location>
</feature>
<reference evidence="3" key="1">
    <citation type="journal article" date="2020" name="bioRxiv">
        <title>Hybrid origin of Populus tomentosa Carr. identified through genome sequencing and phylogenomic analysis.</title>
        <authorList>
            <person name="An X."/>
            <person name="Gao K."/>
            <person name="Chen Z."/>
            <person name="Li J."/>
            <person name="Yang X."/>
            <person name="Yang X."/>
            <person name="Zhou J."/>
            <person name="Guo T."/>
            <person name="Zhao T."/>
            <person name="Huang S."/>
            <person name="Miao D."/>
            <person name="Khan W.U."/>
            <person name="Rao P."/>
            <person name="Ye M."/>
            <person name="Lei B."/>
            <person name="Liao W."/>
            <person name="Wang J."/>
            <person name="Ji L."/>
            <person name="Li Y."/>
            <person name="Guo B."/>
            <person name="Mustafa N.S."/>
            <person name="Li S."/>
            <person name="Yun Q."/>
            <person name="Keller S.R."/>
            <person name="Mao J."/>
            <person name="Zhang R."/>
            <person name="Strauss S.H."/>
        </authorList>
    </citation>
    <scope>NUCLEOTIDE SEQUENCE</scope>
    <source>
        <strain evidence="3">GM15</strain>
        <tissue evidence="3">Leaf</tissue>
    </source>
</reference>
<name>A0A8X8CIF6_POPTO</name>
<dbReference type="OrthoDB" id="691083at2759"/>
<evidence type="ECO:0000313" key="3">
    <source>
        <dbReference type="EMBL" id="KAG6755137.1"/>
    </source>
</evidence>